<evidence type="ECO:0000313" key="2">
    <source>
        <dbReference type="Proteomes" id="UP000800200"/>
    </source>
</evidence>
<organism evidence="1 2">
    <name type="scientific">Zopfia rhizophila CBS 207.26</name>
    <dbReference type="NCBI Taxonomy" id="1314779"/>
    <lineage>
        <taxon>Eukaryota</taxon>
        <taxon>Fungi</taxon>
        <taxon>Dikarya</taxon>
        <taxon>Ascomycota</taxon>
        <taxon>Pezizomycotina</taxon>
        <taxon>Dothideomycetes</taxon>
        <taxon>Dothideomycetes incertae sedis</taxon>
        <taxon>Zopfiaceae</taxon>
        <taxon>Zopfia</taxon>
    </lineage>
</organism>
<gene>
    <name evidence="1" type="ORF">K469DRAFT_592578</name>
</gene>
<dbReference type="Proteomes" id="UP000800200">
    <property type="component" value="Unassembled WGS sequence"/>
</dbReference>
<dbReference type="AlphaFoldDB" id="A0A6A6DLT9"/>
<dbReference type="OrthoDB" id="4456803at2759"/>
<proteinExistence type="predicted"/>
<sequence length="161" mass="17889">MAIPTIAQWYPLFVTADLPVLVGYPSAALMTFANKTCRNKTINAILTKATNEREIHSEADREEGLFDNSWVLITSRNQTDFQKPATAPVEPFKRDFIGATVDELDEFVKANFGEGGWGHSSHQSCDYIASEVFSILDARTAEDETLVFVINDLVDTVNKAN</sequence>
<name>A0A6A6DLT9_9PEZI</name>
<dbReference type="EMBL" id="ML994658">
    <property type="protein sequence ID" value="KAF2180441.1"/>
    <property type="molecule type" value="Genomic_DNA"/>
</dbReference>
<keyword evidence="2" id="KW-1185">Reference proteome</keyword>
<reference evidence="1" key="1">
    <citation type="journal article" date="2020" name="Stud. Mycol.">
        <title>101 Dothideomycetes genomes: a test case for predicting lifestyles and emergence of pathogens.</title>
        <authorList>
            <person name="Haridas S."/>
            <person name="Albert R."/>
            <person name="Binder M."/>
            <person name="Bloem J."/>
            <person name="Labutti K."/>
            <person name="Salamov A."/>
            <person name="Andreopoulos B."/>
            <person name="Baker S."/>
            <person name="Barry K."/>
            <person name="Bills G."/>
            <person name="Bluhm B."/>
            <person name="Cannon C."/>
            <person name="Castanera R."/>
            <person name="Culley D."/>
            <person name="Daum C."/>
            <person name="Ezra D."/>
            <person name="Gonzalez J."/>
            <person name="Henrissat B."/>
            <person name="Kuo A."/>
            <person name="Liang C."/>
            <person name="Lipzen A."/>
            <person name="Lutzoni F."/>
            <person name="Magnuson J."/>
            <person name="Mondo S."/>
            <person name="Nolan M."/>
            <person name="Ohm R."/>
            <person name="Pangilinan J."/>
            <person name="Park H.-J."/>
            <person name="Ramirez L."/>
            <person name="Alfaro M."/>
            <person name="Sun H."/>
            <person name="Tritt A."/>
            <person name="Yoshinaga Y."/>
            <person name="Zwiers L.-H."/>
            <person name="Turgeon B."/>
            <person name="Goodwin S."/>
            <person name="Spatafora J."/>
            <person name="Crous P."/>
            <person name="Grigoriev I."/>
        </authorList>
    </citation>
    <scope>NUCLEOTIDE SEQUENCE</scope>
    <source>
        <strain evidence="1">CBS 207.26</strain>
    </source>
</reference>
<accession>A0A6A6DLT9</accession>
<protein>
    <submittedName>
        <fullName evidence="1">Uncharacterized protein</fullName>
    </submittedName>
</protein>
<evidence type="ECO:0000313" key="1">
    <source>
        <dbReference type="EMBL" id="KAF2180441.1"/>
    </source>
</evidence>